<feature type="transmembrane region" description="Helical" evidence="1">
    <location>
        <begin position="12"/>
        <end position="30"/>
    </location>
</feature>
<proteinExistence type="predicted"/>
<dbReference type="RefSeq" id="WP_066813962.1">
    <property type="nucleotide sequence ID" value="NZ_CP012661.1"/>
</dbReference>
<feature type="transmembrane region" description="Helical" evidence="1">
    <location>
        <begin position="71"/>
        <end position="90"/>
    </location>
</feature>
<protein>
    <recommendedName>
        <fullName evidence="4">DUF4405 domain-containing protein</fullName>
    </recommendedName>
</protein>
<gene>
    <name evidence="2" type="ORF">AKL17_2690</name>
</gene>
<dbReference type="OrthoDB" id="5339490at2"/>
<keyword evidence="1" id="KW-0472">Membrane</keyword>
<dbReference type="AlphaFoldDB" id="A0A161GWT1"/>
<sequence length="168" mass="17565">MPSVLNRYATPFITGLFVVSLISGLALFFHIGPTGFHGMHEWLSLLLILPFGLHVWKNWRPMKLYLTRAPMAVAAVVSLGMAALFLWPAAGDTAGAGGPPPFALSRQVLTHGVAEIAPVLDMTAEALTARLQAAGVALASPDQPVAEAIRASGKAEMAVLAAMLAPGT</sequence>
<reference evidence="2 3" key="1">
    <citation type="submission" date="2015-09" db="EMBL/GenBank/DDBJ databases">
        <title>Complete genome sequence of Defluviimonas alba cai42t isolated from an oilfield in Xinjiang.</title>
        <authorList>
            <person name="Geng S."/>
            <person name="Pan X."/>
            <person name="Wu X."/>
        </authorList>
    </citation>
    <scope>NUCLEOTIDE SEQUENCE [LARGE SCALE GENOMIC DNA]</scope>
    <source>
        <strain evidence="3">cai42</strain>
    </source>
</reference>
<keyword evidence="1" id="KW-1133">Transmembrane helix</keyword>
<dbReference type="KEGG" id="daa:AKL17_2690"/>
<feature type="transmembrane region" description="Helical" evidence="1">
    <location>
        <begin position="42"/>
        <end position="59"/>
    </location>
</feature>
<dbReference type="Proteomes" id="UP000076128">
    <property type="component" value="Chromosome"/>
</dbReference>
<organism evidence="2 3">
    <name type="scientific">Frigidibacter mobilis</name>
    <dbReference type="NCBI Taxonomy" id="1335048"/>
    <lineage>
        <taxon>Bacteria</taxon>
        <taxon>Pseudomonadati</taxon>
        <taxon>Pseudomonadota</taxon>
        <taxon>Alphaproteobacteria</taxon>
        <taxon>Rhodobacterales</taxon>
        <taxon>Paracoccaceae</taxon>
        <taxon>Frigidibacter</taxon>
    </lineage>
</organism>
<evidence type="ECO:0000313" key="2">
    <source>
        <dbReference type="EMBL" id="AMY69929.1"/>
    </source>
</evidence>
<keyword evidence="3" id="KW-1185">Reference proteome</keyword>
<dbReference type="EMBL" id="CP012661">
    <property type="protein sequence ID" value="AMY69929.1"/>
    <property type="molecule type" value="Genomic_DNA"/>
</dbReference>
<evidence type="ECO:0000313" key="3">
    <source>
        <dbReference type="Proteomes" id="UP000076128"/>
    </source>
</evidence>
<keyword evidence="1" id="KW-0812">Transmembrane</keyword>
<evidence type="ECO:0008006" key="4">
    <source>
        <dbReference type="Google" id="ProtNLM"/>
    </source>
</evidence>
<dbReference type="PATRIC" id="fig|1335048.3.peg.2802"/>
<name>A0A161GWT1_9RHOB</name>
<evidence type="ECO:0000256" key="1">
    <source>
        <dbReference type="SAM" id="Phobius"/>
    </source>
</evidence>
<accession>A0A161GWT1</accession>